<evidence type="ECO:0000313" key="3">
    <source>
        <dbReference type="Proteomes" id="UP000005695"/>
    </source>
</evidence>
<dbReference type="AlphaFoldDB" id="Q1JW59"/>
<dbReference type="EMBL" id="AAEW02000025">
    <property type="protein sequence ID" value="EAT14468.1"/>
    <property type="molecule type" value="Genomic_DNA"/>
</dbReference>
<dbReference type="InterPro" id="IPR011047">
    <property type="entry name" value="Quinoprotein_ADH-like_sf"/>
</dbReference>
<dbReference type="SUPFAM" id="SSF50998">
    <property type="entry name" value="Quinoprotein alcohol dehydrogenase-like"/>
    <property type="match status" value="1"/>
</dbReference>
<reference evidence="2" key="1">
    <citation type="submission" date="2006-05" db="EMBL/GenBank/DDBJ databases">
        <title>Annotation of the draft genome assembly of Desulfuromonas acetoxidans DSM 684.</title>
        <authorList>
            <consortium name="US DOE Joint Genome Institute (JGI-ORNL)"/>
            <person name="Larimer F."/>
            <person name="Land M."/>
            <person name="Hauser L."/>
        </authorList>
    </citation>
    <scope>NUCLEOTIDE SEQUENCE [LARGE SCALE GENOMIC DNA]</scope>
    <source>
        <strain evidence="2">DSM 684</strain>
    </source>
</reference>
<accession>Q1JW59</accession>
<keyword evidence="1" id="KW-0472">Membrane</keyword>
<feature type="transmembrane region" description="Helical" evidence="1">
    <location>
        <begin position="9"/>
        <end position="30"/>
    </location>
</feature>
<dbReference type="SUPFAM" id="SSF63825">
    <property type="entry name" value="YWTD domain"/>
    <property type="match status" value="1"/>
</dbReference>
<keyword evidence="3" id="KW-1185">Reference proteome</keyword>
<dbReference type="Proteomes" id="UP000005695">
    <property type="component" value="Unassembled WGS sequence"/>
</dbReference>
<dbReference type="Pfam" id="PF08309">
    <property type="entry name" value="LVIVD"/>
    <property type="match status" value="3"/>
</dbReference>
<dbReference type="InterPro" id="IPR013211">
    <property type="entry name" value="LVIVD"/>
</dbReference>
<evidence type="ECO:0000256" key="1">
    <source>
        <dbReference type="SAM" id="Phobius"/>
    </source>
</evidence>
<organism evidence="2 3">
    <name type="scientific">Desulfuromonas acetoxidans (strain DSM 684 / 11070)</name>
    <dbReference type="NCBI Taxonomy" id="281689"/>
    <lineage>
        <taxon>Bacteria</taxon>
        <taxon>Pseudomonadati</taxon>
        <taxon>Thermodesulfobacteriota</taxon>
        <taxon>Desulfuromonadia</taxon>
        <taxon>Desulfuromonadales</taxon>
        <taxon>Desulfuromonadaceae</taxon>
        <taxon>Desulfuromonas</taxon>
    </lineage>
</organism>
<evidence type="ECO:0000313" key="2">
    <source>
        <dbReference type="EMBL" id="EAT14468.1"/>
    </source>
</evidence>
<keyword evidence="1" id="KW-0812">Transmembrane</keyword>
<proteinExistence type="predicted"/>
<dbReference type="RefSeq" id="WP_006002677.1">
    <property type="nucleotide sequence ID" value="NZ_AAEW02000025.1"/>
</dbReference>
<dbReference type="OrthoDB" id="48956at2"/>
<gene>
    <name evidence="2" type="ORF">Dace_0318</name>
</gene>
<dbReference type="InterPro" id="IPR015943">
    <property type="entry name" value="WD40/YVTN_repeat-like_dom_sf"/>
</dbReference>
<keyword evidence="1" id="KW-1133">Transmembrane helix</keyword>
<reference evidence="2" key="2">
    <citation type="submission" date="2006-05" db="EMBL/GenBank/DDBJ databases">
        <title>Sequencing of the draft genome and assembly of Desulfuromonas acetoxidans DSM 684.</title>
        <authorList>
            <consortium name="US DOE Joint Genome Institute (JGI-PGF)"/>
            <person name="Copeland A."/>
            <person name="Lucas S."/>
            <person name="Lapidus A."/>
            <person name="Barry K."/>
            <person name="Detter J.C."/>
            <person name="Glavina del Rio T."/>
            <person name="Hammon N."/>
            <person name="Israni S."/>
            <person name="Dalin E."/>
            <person name="Tice H."/>
            <person name="Bruce D."/>
            <person name="Pitluck S."/>
            <person name="Richardson P."/>
        </authorList>
    </citation>
    <scope>NUCLEOTIDE SEQUENCE [LARGE SCALE GENOMIC DNA]</scope>
    <source>
        <strain evidence="2">DSM 684</strain>
    </source>
</reference>
<sequence length="739" mass="83054">MKQKSQKRIIFGIFLGCYCLLCGALLAWIVELTPQQPPQIEEIVLSPSGKSLEITGENLHQSLDAIITPKNFNETSLVAKRFTWGDVFDIQIHKGIAWAANHKKGIIAYNIDTPSKPYAISSLELPRNARVWRITITDHYLITSSTRSGLYIIDIANPEAPELISSLQIPGITNQILVKDNLAFVAAGNSGLQVIDIKDKKNPRIISSLPLDAYVFTVCGNGNLIFLSGGRISNSKDIGITHCIDIANPENPVEIKKFCHHGRVWDSLIFNKTLYCGTASGVTKIILENLDQKPEKVTQDIYISRLHAHKNKLFVVSRDQKIYQYIIGDQLIYQNTFHSPRRTCRAIAILKNYALIASNSQGISVIDINKPSDEKKPILSTNSSLTQKKFFFRYKNYIGIIGNKRITIAYRQEKNNSYSIIEKIKFDQTISSTAQNENIIYISVNNKGIYAINLDKDNNFIDENFLSCKRSIKSMTVYDNKLYICLHKGNAIVADISNTQPVLINDNKLTLAADFITFGNNKAFVKLRGSNLKKFAGIYVYDLSNNKLSLASQINSDQALNQTNASNGIFLKGNTLLMCGSRGVVTIDISDLEHPEFLDSVEFTESCESAQVVEDIVYINHTQGGLSFVDIKHPRRIKKLGHLDSPDRAWVLDDQLFMFDKAGDMTVTSVPFKLIKSNTQQTRCTFELPKNFTTGQYDVFFSDKKGYIRVDDALSFSVEKGWKINSIDVKKAYEFPNSI</sequence>
<name>Q1JW59_DESA6</name>
<comment type="caution">
    <text evidence="2">The sequence shown here is derived from an EMBL/GenBank/DDBJ whole genome shotgun (WGS) entry which is preliminary data.</text>
</comment>
<protein>
    <submittedName>
        <fullName evidence="2">LVIVD domain protein</fullName>
    </submittedName>
</protein>
<dbReference type="Gene3D" id="2.130.10.10">
    <property type="entry name" value="YVTN repeat-like/Quinoprotein amine dehydrogenase"/>
    <property type="match status" value="1"/>
</dbReference>